<dbReference type="Proteomes" id="UP000437736">
    <property type="component" value="Unassembled WGS sequence"/>
</dbReference>
<evidence type="ECO:0000313" key="2">
    <source>
        <dbReference type="Proteomes" id="UP000437736"/>
    </source>
</evidence>
<evidence type="ECO:0000313" key="1">
    <source>
        <dbReference type="EMBL" id="MST32498.1"/>
    </source>
</evidence>
<organism evidence="1 2">
    <name type="scientific">Acidiferrimicrobium australe</name>
    <dbReference type="NCBI Taxonomy" id="2664430"/>
    <lineage>
        <taxon>Bacteria</taxon>
        <taxon>Bacillati</taxon>
        <taxon>Actinomycetota</taxon>
        <taxon>Acidimicrobiia</taxon>
        <taxon>Acidimicrobiales</taxon>
        <taxon>Acidimicrobiaceae</taxon>
        <taxon>Acidiferrimicrobium</taxon>
    </lineage>
</organism>
<reference evidence="1 2" key="1">
    <citation type="submission" date="2019-11" db="EMBL/GenBank/DDBJ databases">
        <title>Acidiferrimicrobium australis gen. nov., sp. nov., an acidophilic and obligately heterotrophic, member of the Actinobacteria that catalyses dissimilatory oxido- reduction of iron isolated from metal-rich acidic water in Chile.</title>
        <authorList>
            <person name="Gonzalez D."/>
            <person name="Huber K."/>
            <person name="Hedrich S."/>
            <person name="Rojas-Villalobos C."/>
            <person name="Quatrini R."/>
            <person name="Dinamarca M.A."/>
            <person name="Schwarz A."/>
            <person name="Canales C."/>
            <person name="Nancucheo I."/>
        </authorList>
    </citation>
    <scope>NUCLEOTIDE SEQUENCE [LARGE SCALE GENOMIC DNA]</scope>
    <source>
        <strain evidence="1 2">USS-CCA1</strain>
    </source>
</reference>
<dbReference type="InterPro" id="IPR029063">
    <property type="entry name" value="SAM-dependent_MTases_sf"/>
</dbReference>
<evidence type="ECO:0008006" key="3">
    <source>
        <dbReference type="Google" id="ProtNLM"/>
    </source>
</evidence>
<proteinExistence type="predicted"/>
<name>A0ABW9QVU0_9ACTN</name>
<dbReference type="Gene3D" id="3.40.50.150">
    <property type="entry name" value="Vaccinia Virus protein VP39"/>
    <property type="match status" value="1"/>
</dbReference>
<dbReference type="EMBL" id="WJHE01000314">
    <property type="protein sequence ID" value="MST32498.1"/>
    <property type="molecule type" value="Genomic_DNA"/>
</dbReference>
<keyword evidence="2" id="KW-1185">Reference proteome</keyword>
<dbReference type="SUPFAM" id="SSF53335">
    <property type="entry name" value="S-adenosyl-L-methionine-dependent methyltransferases"/>
    <property type="match status" value="1"/>
</dbReference>
<accession>A0ABW9QVU0</accession>
<comment type="caution">
    <text evidence="1">The sequence shown here is derived from an EMBL/GenBank/DDBJ whole genome shotgun (WGS) entry which is preliminary data.</text>
</comment>
<gene>
    <name evidence="1" type="ORF">GHK86_07155</name>
</gene>
<protein>
    <recommendedName>
        <fullName evidence="3">SAM-dependent methyltransferase</fullName>
    </recommendedName>
</protein>
<sequence length="143" mass="15710">MTGNVAQVFVVEEDWRATLAAIRASLRGGGRLVLETRDPARRAWEEWTRAATWTRVQVPGVGEVETWIDLTAVALPLVSFRTSFVFHADGAVLTSDSTLRFRDRAEVTASLTAAGFVIDEVREAPDRPGREMVFVATTGQPPP</sequence>